<gene>
    <name evidence="2" type="ORF">COV91_04190</name>
</gene>
<name>A0A2H0KB08_9BACT</name>
<comment type="caution">
    <text evidence="2">The sequence shown here is derived from an EMBL/GenBank/DDBJ whole genome shotgun (WGS) entry which is preliminary data.</text>
</comment>
<keyword evidence="1" id="KW-0472">Membrane</keyword>
<evidence type="ECO:0000256" key="1">
    <source>
        <dbReference type="SAM" id="Phobius"/>
    </source>
</evidence>
<reference evidence="2 3" key="1">
    <citation type="submission" date="2017-09" db="EMBL/GenBank/DDBJ databases">
        <title>Depth-based differentiation of microbial function through sediment-hosted aquifers and enrichment of novel symbionts in the deep terrestrial subsurface.</title>
        <authorList>
            <person name="Probst A.J."/>
            <person name="Ladd B."/>
            <person name="Jarett J.K."/>
            <person name="Geller-Mcgrath D.E."/>
            <person name="Sieber C.M."/>
            <person name="Emerson J.B."/>
            <person name="Anantharaman K."/>
            <person name="Thomas B.C."/>
            <person name="Malmstrom R."/>
            <person name="Stieglmeier M."/>
            <person name="Klingl A."/>
            <person name="Woyke T."/>
            <person name="Ryan C.M."/>
            <person name="Banfield J.F."/>
        </authorList>
    </citation>
    <scope>NUCLEOTIDE SEQUENCE [LARGE SCALE GENOMIC DNA]</scope>
    <source>
        <strain evidence="2">CG11_big_fil_rev_8_21_14_0_20_46_11</strain>
    </source>
</reference>
<keyword evidence="1" id="KW-0812">Transmembrane</keyword>
<protein>
    <submittedName>
        <fullName evidence="2">Uncharacterized protein</fullName>
    </submittedName>
</protein>
<sequence>MLEQATRERTVGFITAGLGLVAGLAWNDAIRSLIDYLFPLDKNGLTAKFIYAVAITFVVVILSQYLVRWMKKDTGTSA</sequence>
<dbReference type="InterPro" id="IPR043713">
    <property type="entry name" value="DUF5654"/>
</dbReference>
<keyword evidence="1" id="KW-1133">Transmembrane helix</keyword>
<organism evidence="2 3">
    <name type="scientific">Candidatus Taylorbacteria bacterium CG11_big_fil_rev_8_21_14_0_20_46_11</name>
    <dbReference type="NCBI Taxonomy" id="1975025"/>
    <lineage>
        <taxon>Bacteria</taxon>
        <taxon>Candidatus Tayloriibacteriota</taxon>
    </lineage>
</organism>
<dbReference type="EMBL" id="PCVG01000053">
    <property type="protein sequence ID" value="PIQ68440.1"/>
    <property type="molecule type" value="Genomic_DNA"/>
</dbReference>
<feature type="transmembrane region" description="Helical" evidence="1">
    <location>
        <begin position="49"/>
        <end position="67"/>
    </location>
</feature>
<evidence type="ECO:0000313" key="2">
    <source>
        <dbReference type="EMBL" id="PIQ68440.1"/>
    </source>
</evidence>
<feature type="transmembrane region" description="Helical" evidence="1">
    <location>
        <begin position="12"/>
        <end position="29"/>
    </location>
</feature>
<evidence type="ECO:0000313" key="3">
    <source>
        <dbReference type="Proteomes" id="UP000229342"/>
    </source>
</evidence>
<accession>A0A2H0KB08</accession>
<dbReference type="AlphaFoldDB" id="A0A2H0KB08"/>
<proteinExistence type="predicted"/>
<dbReference type="Proteomes" id="UP000229342">
    <property type="component" value="Unassembled WGS sequence"/>
</dbReference>
<dbReference type="Pfam" id="PF18898">
    <property type="entry name" value="DUF5654"/>
    <property type="match status" value="1"/>
</dbReference>